<gene>
    <name evidence="2" type="ORF">LF41_2277</name>
</gene>
<protein>
    <submittedName>
        <fullName evidence="2">Peptide-N(4)-(N-acetyl-beta-glucosaminyl)asparagine amidase</fullName>
    </submittedName>
</protein>
<dbReference type="STRING" id="1300345.LF41_2277"/>
<dbReference type="InterPro" id="IPR021102">
    <property type="entry name" value="PNGase_A"/>
</dbReference>
<keyword evidence="1" id="KW-0732">Signal</keyword>
<sequence length="653" mass="71788">MNGFKRAAWVCAFTGLVGAVAFAALRDDGGDTSGVAKHATASAPRATVAKPVNGPIMEILSSPTGPLSVEPTVPRPDTKPCVVTLLSNENLMAYPFFDYSPPAACPGPWAKIVFEMDMTHVRRTGTVANVRVALDGGGEFIGSTFYSRRWDLFVGAPQISAATGRWHVERDLTHYAWLLAEPEELTGGAEYTWDNSGVGVDDDEVLGTARLLFYPPSPTQPAPRVPDAVLSDGFPYNMPRNIVRAYVEVIAQGLDSSPETSDRFWYTCLPDRAFVMHPGLRNPFAISDDWGGTLSSSPMGCGGGSYRQVVVEIDGVPVGTAPLMPWLPNNFHRRFPNTLDPPLPGVQALNFIPYHVDVTPFAAYFNTPGRHMLTFRMMGDATGPFASHQMISGKMFIYRDPKLVVVPGAITAYAMEPALGSPTGSMEFTRTGDVLRGTVVTRNDRTWMTEGYVDTSDGRITTRVQQRNRFDNRQQITVEGDTYPNHRGYMQFLQLQNRVDQVRVSVHGAAVVAADARTLSQPLQLYYAMAGIMEPTEEGGYWSVNQRGVAAVDQARDMRAEHWRGATRYSSALRDHFYAQRYRNFLTSTDTAWRSQRDYAFIDSLASCFTARRESTMGVLTLSTTGVGCPGGVNDVIWHARPDGSPEMMGRAE</sequence>
<organism evidence="2 3">
    <name type="scientific">Lysobacter dokdonensis DS-58</name>
    <dbReference type="NCBI Taxonomy" id="1300345"/>
    <lineage>
        <taxon>Bacteria</taxon>
        <taxon>Pseudomonadati</taxon>
        <taxon>Pseudomonadota</taxon>
        <taxon>Gammaproteobacteria</taxon>
        <taxon>Lysobacterales</taxon>
        <taxon>Lysobacteraceae</taxon>
        <taxon>Noviluteimonas</taxon>
    </lineage>
</organism>
<reference evidence="2 3" key="1">
    <citation type="submission" date="2014-09" db="EMBL/GenBank/DDBJ databases">
        <title>Genome sequences of Lysobacter dokdonensis DS-58.</title>
        <authorList>
            <person name="Kim J.F."/>
            <person name="Kwak M.-J."/>
        </authorList>
    </citation>
    <scope>NUCLEOTIDE SEQUENCE [LARGE SCALE GENOMIC DNA]</scope>
    <source>
        <strain evidence="2 3">DS-58</strain>
    </source>
</reference>
<proteinExistence type="predicted"/>
<feature type="signal peptide" evidence="1">
    <location>
        <begin position="1"/>
        <end position="23"/>
    </location>
</feature>
<dbReference type="OrthoDB" id="3275185at2"/>
<dbReference type="EMBL" id="JRKJ01000005">
    <property type="protein sequence ID" value="KGQ19775.1"/>
    <property type="molecule type" value="Genomic_DNA"/>
</dbReference>
<dbReference type="Proteomes" id="UP000030518">
    <property type="component" value="Unassembled WGS sequence"/>
</dbReference>
<dbReference type="eggNOG" id="ENOG502Z8PR">
    <property type="taxonomic scope" value="Bacteria"/>
</dbReference>
<dbReference type="PANTHER" id="PTHR31104">
    <property type="entry name" value="PEPTIDE-N4-(N-ACETYL-BETA-GLUCOSAMINYL)ASPARAGINE AMIDASE A PROTEIN"/>
    <property type="match status" value="1"/>
</dbReference>
<keyword evidence="3" id="KW-1185">Reference proteome</keyword>
<evidence type="ECO:0000256" key="1">
    <source>
        <dbReference type="SAM" id="SignalP"/>
    </source>
</evidence>
<feature type="chain" id="PRO_5001996846" evidence="1">
    <location>
        <begin position="24"/>
        <end position="653"/>
    </location>
</feature>
<comment type="caution">
    <text evidence="2">The sequence shown here is derived from an EMBL/GenBank/DDBJ whole genome shotgun (WGS) entry which is preliminary data.</text>
</comment>
<dbReference type="RefSeq" id="WP_036166556.1">
    <property type="nucleotide sequence ID" value="NZ_JRKJ01000005.1"/>
</dbReference>
<evidence type="ECO:0000313" key="3">
    <source>
        <dbReference type="Proteomes" id="UP000030518"/>
    </source>
</evidence>
<evidence type="ECO:0000313" key="2">
    <source>
        <dbReference type="EMBL" id="KGQ19775.1"/>
    </source>
</evidence>
<accession>A0A0A2WNB5</accession>
<name>A0A0A2WNB5_9GAMM</name>
<dbReference type="AlphaFoldDB" id="A0A0A2WNB5"/>
<dbReference type="PATRIC" id="fig|1300345.3.peg.854"/>